<name>A0ACB9RAI7_9MYRT</name>
<dbReference type="EMBL" id="CM042883">
    <property type="protein sequence ID" value="KAI4375266.1"/>
    <property type="molecule type" value="Genomic_DNA"/>
</dbReference>
<protein>
    <submittedName>
        <fullName evidence="1">Uncharacterized protein</fullName>
    </submittedName>
</protein>
<comment type="caution">
    <text evidence="1">The sequence shown here is derived from an EMBL/GenBank/DDBJ whole genome shotgun (WGS) entry which is preliminary data.</text>
</comment>
<evidence type="ECO:0000313" key="2">
    <source>
        <dbReference type="Proteomes" id="UP001057402"/>
    </source>
</evidence>
<organism evidence="1 2">
    <name type="scientific">Melastoma candidum</name>
    <dbReference type="NCBI Taxonomy" id="119954"/>
    <lineage>
        <taxon>Eukaryota</taxon>
        <taxon>Viridiplantae</taxon>
        <taxon>Streptophyta</taxon>
        <taxon>Embryophyta</taxon>
        <taxon>Tracheophyta</taxon>
        <taxon>Spermatophyta</taxon>
        <taxon>Magnoliopsida</taxon>
        <taxon>eudicotyledons</taxon>
        <taxon>Gunneridae</taxon>
        <taxon>Pentapetalae</taxon>
        <taxon>rosids</taxon>
        <taxon>malvids</taxon>
        <taxon>Myrtales</taxon>
        <taxon>Melastomataceae</taxon>
        <taxon>Melastomatoideae</taxon>
        <taxon>Melastomateae</taxon>
        <taxon>Melastoma</taxon>
    </lineage>
</organism>
<gene>
    <name evidence="1" type="ORF">MLD38_013156</name>
</gene>
<sequence length="312" mass="34571">MMSWLLITVFLLGLSLSSLEANYLQSTVVVGSVYCDTCFNNRLSKTGHFIPGATVAVQCIDENAKRSFYEEVTTDEHGEFRVLLPFYVAPHVRKIEGCSVKWINSGEPFCSVPTMGASPLLRLTLKMPDAHVFSAGNFMFKPLTQPALCSKEQGLDYREFSSPKPGFIPPIFGPWTTEPKNPNMHPAVNLVTPVPLLPWLPLMPQVPQTPVIPKVPNPTPRPSHRDSISEVPSYETEFFGPRFDQFPPVTLQQPLLPTLPEPEDPFTLIPNLTPPLAIPAFHAPIPAFPFPFAPRFPGFPAAKRSAKTKNSP</sequence>
<dbReference type="Proteomes" id="UP001057402">
    <property type="component" value="Chromosome 4"/>
</dbReference>
<evidence type="ECO:0000313" key="1">
    <source>
        <dbReference type="EMBL" id="KAI4375266.1"/>
    </source>
</evidence>
<proteinExistence type="predicted"/>
<reference evidence="2" key="1">
    <citation type="journal article" date="2023" name="Front. Plant Sci.">
        <title>Chromosomal-level genome assembly of Melastoma candidum provides insights into trichome evolution.</title>
        <authorList>
            <person name="Zhong Y."/>
            <person name="Wu W."/>
            <person name="Sun C."/>
            <person name="Zou P."/>
            <person name="Liu Y."/>
            <person name="Dai S."/>
            <person name="Zhou R."/>
        </authorList>
    </citation>
    <scope>NUCLEOTIDE SEQUENCE [LARGE SCALE GENOMIC DNA]</scope>
</reference>
<keyword evidence="2" id="KW-1185">Reference proteome</keyword>
<accession>A0ACB9RAI7</accession>